<dbReference type="InterPro" id="IPR036138">
    <property type="entry name" value="PBP_dimer_sf"/>
</dbReference>
<dbReference type="InterPro" id="IPR012338">
    <property type="entry name" value="Beta-lactam/transpept-like"/>
</dbReference>
<dbReference type="Gene3D" id="1.10.150.770">
    <property type="match status" value="1"/>
</dbReference>
<dbReference type="Gene3D" id="3.90.1310.10">
    <property type="entry name" value="Penicillin-binding protein 2a (Domain 2)"/>
    <property type="match status" value="1"/>
</dbReference>
<dbReference type="Proteomes" id="UP000830236">
    <property type="component" value="Chromosome"/>
</dbReference>
<dbReference type="GO" id="GO:0071555">
    <property type="term" value="P:cell wall organization"/>
    <property type="evidence" value="ECO:0007669"/>
    <property type="project" value="TreeGrafter"/>
</dbReference>
<reference evidence="7" key="1">
    <citation type="submission" date="2022-05" db="EMBL/GenBank/DDBJ databases">
        <title>Using nanopore sequencing to obtain complete genomes from saliva samples.</title>
        <authorList>
            <person name="Baker J.L."/>
        </authorList>
    </citation>
    <scope>NUCLEOTIDE SEQUENCE</scope>
    <source>
        <strain evidence="7">JCVI-JB-Ag32</strain>
    </source>
</reference>
<comment type="similarity">
    <text evidence="2">Belongs to the transpeptidase family.</text>
</comment>
<accession>A0A9E7AKW1</accession>
<keyword evidence="3" id="KW-0472">Membrane</keyword>
<protein>
    <submittedName>
        <fullName evidence="7">Penicillin-binding protein 2</fullName>
    </submittedName>
</protein>
<organism evidence="7 8">
    <name type="scientific">Actinomyces graevenitzii</name>
    <dbReference type="NCBI Taxonomy" id="55565"/>
    <lineage>
        <taxon>Bacteria</taxon>
        <taxon>Bacillati</taxon>
        <taxon>Actinomycetota</taxon>
        <taxon>Actinomycetes</taxon>
        <taxon>Actinomycetales</taxon>
        <taxon>Actinomycetaceae</taxon>
        <taxon>Actinomyces</taxon>
    </lineage>
</organism>
<name>A0A9E7AKW1_9ACTO</name>
<feature type="compositionally biased region" description="Low complexity" evidence="4">
    <location>
        <begin position="633"/>
        <end position="642"/>
    </location>
</feature>
<dbReference type="KEGG" id="agh:M3I41_05440"/>
<dbReference type="PANTHER" id="PTHR30627:SF1">
    <property type="entry name" value="PEPTIDOGLYCAN D,D-TRANSPEPTIDASE FTSI"/>
    <property type="match status" value="1"/>
</dbReference>
<dbReference type="SUPFAM" id="SSF56601">
    <property type="entry name" value="beta-lactamase/transpeptidase-like"/>
    <property type="match status" value="1"/>
</dbReference>
<dbReference type="InterPro" id="IPR001460">
    <property type="entry name" value="PCN-bd_Tpept"/>
</dbReference>
<dbReference type="EMBL" id="CP097095">
    <property type="protein sequence ID" value="UQF79057.1"/>
    <property type="molecule type" value="Genomic_DNA"/>
</dbReference>
<dbReference type="InterPro" id="IPR005311">
    <property type="entry name" value="PBP_dimer"/>
</dbReference>
<dbReference type="GO" id="GO:0008658">
    <property type="term" value="F:penicillin binding"/>
    <property type="evidence" value="ECO:0007669"/>
    <property type="project" value="InterPro"/>
</dbReference>
<evidence type="ECO:0000259" key="6">
    <source>
        <dbReference type="Pfam" id="PF03717"/>
    </source>
</evidence>
<proteinExistence type="inferred from homology"/>
<evidence type="ECO:0000256" key="2">
    <source>
        <dbReference type="ARBA" id="ARBA00007171"/>
    </source>
</evidence>
<dbReference type="SUPFAM" id="SSF56519">
    <property type="entry name" value="Penicillin binding protein dimerisation domain"/>
    <property type="match status" value="1"/>
</dbReference>
<gene>
    <name evidence="7" type="ORF">M3I41_05440</name>
</gene>
<dbReference type="Gene3D" id="3.30.450.330">
    <property type="match status" value="1"/>
</dbReference>
<comment type="subcellular location">
    <subcellularLocation>
        <location evidence="1">Membrane</location>
    </subcellularLocation>
</comment>
<dbReference type="Pfam" id="PF00905">
    <property type="entry name" value="Transpeptidase"/>
    <property type="match status" value="1"/>
</dbReference>
<evidence type="ECO:0000259" key="5">
    <source>
        <dbReference type="Pfam" id="PF00905"/>
    </source>
</evidence>
<evidence type="ECO:0000313" key="7">
    <source>
        <dbReference type="EMBL" id="UQF79057.1"/>
    </source>
</evidence>
<dbReference type="AlphaFoldDB" id="A0A9E7AKW1"/>
<dbReference type="Pfam" id="PF03717">
    <property type="entry name" value="PBP_dimer"/>
    <property type="match status" value="1"/>
</dbReference>
<evidence type="ECO:0000256" key="1">
    <source>
        <dbReference type="ARBA" id="ARBA00004370"/>
    </source>
</evidence>
<feature type="domain" description="Penicillin-binding protein dimerisation" evidence="6">
    <location>
        <begin position="56"/>
        <end position="257"/>
    </location>
</feature>
<evidence type="ECO:0000256" key="4">
    <source>
        <dbReference type="SAM" id="MobiDB-lite"/>
    </source>
</evidence>
<sequence>MPSLGKEFDRRQVLKFIGGGCATLIAARLVQLQVLEAKALSEEGASAYTKVIEKLAQRGQIKDRKGQILAGSTITYDVGVNQIKLGSYVHTSPFKNADGSTTYKVVGYGPAEAAKQLAPILQMDRHELGGQLIGDSTYKILAKDITPDEWRSIKVLGIPGVEPDSHVRRTYPSGAVAGNILGYVIEQAFYTFQDESGKVVEVNQDDLTEAQASAINSGTLSATRELRNVGQAGLELSRNKILTGTRGLERVEISINSDVLPNGVIEDKPARRGQNITTTIDRDLQMLAQKALDEQVKKMGARWGSVIVMDPASGDVLVLADSNSVDPSQPAKTPEANRRSRTVEAVFDPGSVGKVVTFAAALDQGKITPEHSWVVPDAWTSSNGQSFSDSHEHETKSYTATQILAESSNIGTIFVGDTISDEVRYNYMRKFGWGSLTGIEMPSESAGLMSSYTKWDGRQRYTTMFGQGVSTTALQAVSTLATVANKGVRVPPRLIKEYTDYTGKVTKPQAPTPTRVISEASAATLEKMLVAVTQKGGTAESAAINGYQVAGKTGTSEIIGGEASGGTVASFVGFLPAGLSKGKPAVAVSVVIYDPQAAIYGGDVAAPVFRQVATAAMHNLGLAPDPQLVENNPTSSPSQTPS</sequence>
<dbReference type="InterPro" id="IPR050515">
    <property type="entry name" value="Beta-lactam/transpept"/>
</dbReference>
<dbReference type="PANTHER" id="PTHR30627">
    <property type="entry name" value="PEPTIDOGLYCAN D,D-TRANSPEPTIDASE"/>
    <property type="match status" value="1"/>
</dbReference>
<feature type="domain" description="Penicillin-binding protein transpeptidase" evidence="5">
    <location>
        <begin position="304"/>
        <end position="612"/>
    </location>
</feature>
<evidence type="ECO:0000256" key="3">
    <source>
        <dbReference type="ARBA" id="ARBA00023136"/>
    </source>
</evidence>
<dbReference type="Gene3D" id="3.40.710.10">
    <property type="entry name" value="DD-peptidase/beta-lactamase superfamily"/>
    <property type="match status" value="1"/>
</dbReference>
<evidence type="ECO:0000313" key="8">
    <source>
        <dbReference type="Proteomes" id="UP000830236"/>
    </source>
</evidence>
<feature type="region of interest" description="Disordered" evidence="4">
    <location>
        <begin position="623"/>
        <end position="642"/>
    </location>
</feature>
<dbReference type="GO" id="GO:0005886">
    <property type="term" value="C:plasma membrane"/>
    <property type="evidence" value="ECO:0007669"/>
    <property type="project" value="TreeGrafter"/>
</dbReference>